<keyword evidence="1" id="KW-0732">Signal</keyword>
<evidence type="ECO:0000313" key="3">
    <source>
        <dbReference type="Proteomes" id="UP000580654"/>
    </source>
</evidence>
<organism evidence="2 3">
    <name type="scientific">Muricoccus pecuniae</name>
    <dbReference type="NCBI Taxonomy" id="693023"/>
    <lineage>
        <taxon>Bacteria</taxon>
        <taxon>Pseudomonadati</taxon>
        <taxon>Pseudomonadota</taxon>
        <taxon>Alphaproteobacteria</taxon>
        <taxon>Acetobacterales</taxon>
        <taxon>Roseomonadaceae</taxon>
        <taxon>Muricoccus</taxon>
    </lineage>
</organism>
<dbReference type="RefSeq" id="WP_184519352.1">
    <property type="nucleotide sequence ID" value="NZ_JACIJD010000012.1"/>
</dbReference>
<reference evidence="2 3" key="1">
    <citation type="submission" date="2020-08" db="EMBL/GenBank/DDBJ databases">
        <title>Genomic Encyclopedia of Type Strains, Phase IV (KMG-IV): sequencing the most valuable type-strain genomes for metagenomic binning, comparative biology and taxonomic classification.</title>
        <authorList>
            <person name="Goeker M."/>
        </authorList>
    </citation>
    <scope>NUCLEOTIDE SEQUENCE [LARGE SCALE GENOMIC DNA]</scope>
    <source>
        <strain evidence="2 3">DSM 25622</strain>
    </source>
</reference>
<keyword evidence="3" id="KW-1185">Reference proteome</keyword>
<feature type="chain" id="PRO_5032528074" description="Transporter" evidence="1">
    <location>
        <begin position="25"/>
        <end position="282"/>
    </location>
</feature>
<name>A0A840Y0V4_9PROT</name>
<proteinExistence type="predicted"/>
<evidence type="ECO:0000313" key="2">
    <source>
        <dbReference type="EMBL" id="MBB5694748.1"/>
    </source>
</evidence>
<sequence length="282" mass="29895">MRRPKPRPTLLLTALLAAAAPASAQDEPMEMADAPFEISGPAAAAPGSAGIGFVGVYERARRGRVRSTGAGETELKFGVAPQLELQIGGSGAYGALETRRRLGNAPGLEEETGATGSDERARWGGTTRIGALYQISEEGDAAPAIGALGRLRTLYGPGRKGYEAEGLLLLGKTFRGFRDLPFGAYANLGWTTRIDPQPGERTNRSLLNAALAQAVSPDTALVVAYSRSRQERDERDFSLLQAGVRHRLAGGRAVIGLAAGTGLSRDTPRFQVALALQWVLWE</sequence>
<feature type="signal peptide" evidence="1">
    <location>
        <begin position="1"/>
        <end position="24"/>
    </location>
</feature>
<gene>
    <name evidence="2" type="ORF">FHS87_002800</name>
</gene>
<dbReference type="EMBL" id="JACIJD010000012">
    <property type="protein sequence ID" value="MBB5694748.1"/>
    <property type="molecule type" value="Genomic_DNA"/>
</dbReference>
<comment type="caution">
    <text evidence="2">The sequence shown here is derived from an EMBL/GenBank/DDBJ whole genome shotgun (WGS) entry which is preliminary data.</text>
</comment>
<accession>A0A840Y0V4</accession>
<evidence type="ECO:0008006" key="4">
    <source>
        <dbReference type="Google" id="ProtNLM"/>
    </source>
</evidence>
<evidence type="ECO:0000256" key="1">
    <source>
        <dbReference type="SAM" id="SignalP"/>
    </source>
</evidence>
<dbReference type="AlphaFoldDB" id="A0A840Y0V4"/>
<dbReference type="Proteomes" id="UP000580654">
    <property type="component" value="Unassembled WGS sequence"/>
</dbReference>
<protein>
    <recommendedName>
        <fullName evidence="4">Transporter</fullName>
    </recommendedName>
</protein>